<evidence type="ECO:0000313" key="4">
    <source>
        <dbReference type="Proteomes" id="UP000823388"/>
    </source>
</evidence>
<evidence type="ECO:0000259" key="1">
    <source>
        <dbReference type="Pfam" id="PF05699"/>
    </source>
</evidence>
<proteinExistence type="predicted"/>
<dbReference type="GO" id="GO:0046983">
    <property type="term" value="F:protein dimerization activity"/>
    <property type="evidence" value="ECO:0007669"/>
    <property type="project" value="InterPro"/>
</dbReference>
<dbReference type="Pfam" id="PF05699">
    <property type="entry name" value="Dimer_Tnp_hAT"/>
    <property type="match status" value="1"/>
</dbReference>
<organism evidence="3 4">
    <name type="scientific">Panicum virgatum</name>
    <name type="common">Blackwell switchgrass</name>
    <dbReference type="NCBI Taxonomy" id="38727"/>
    <lineage>
        <taxon>Eukaryota</taxon>
        <taxon>Viridiplantae</taxon>
        <taxon>Streptophyta</taxon>
        <taxon>Embryophyta</taxon>
        <taxon>Tracheophyta</taxon>
        <taxon>Spermatophyta</taxon>
        <taxon>Magnoliopsida</taxon>
        <taxon>Liliopsida</taxon>
        <taxon>Poales</taxon>
        <taxon>Poaceae</taxon>
        <taxon>PACMAD clade</taxon>
        <taxon>Panicoideae</taxon>
        <taxon>Panicodae</taxon>
        <taxon>Paniceae</taxon>
        <taxon>Panicinae</taxon>
        <taxon>Panicum</taxon>
        <taxon>Panicum sect. Hiantes</taxon>
    </lineage>
</organism>
<dbReference type="InterPro" id="IPR012337">
    <property type="entry name" value="RNaseH-like_sf"/>
</dbReference>
<accession>A0A8T0RVP3</accession>
<keyword evidence="4" id="KW-1185">Reference proteome</keyword>
<dbReference type="Proteomes" id="UP000823388">
    <property type="component" value="Chromosome 5N"/>
</dbReference>
<dbReference type="Pfam" id="PF14291">
    <property type="entry name" value="DUF4371"/>
    <property type="match status" value="1"/>
</dbReference>
<dbReference type="InterPro" id="IPR008906">
    <property type="entry name" value="HATC_C_dom"/>
</dbReference>
<reference evidence="3" key="1">
    <citation type="submission" date="2020-05" db="EMBL/GenBank/DDBJ databases">
        <title>WGS assembly of Panicum virgatum.</title>
        <authorList>
            <person name="Lovell J.T."/>
            <person name="Jenkins J."/>
            <person name="Shu S."/>
            <person name="Juenger T.E."/>
            <person name="Schmutz J."/>
        </authorList>
    </citation>
    <scope>NUCLEOTIDE SEQUENCE</scope>
    <source>
        <strain evidence="3">AP13</strain>
    </source>
</reference>
<feature type="domain" description="HAT C-terminal dimerisation" evidence="1">
    <location>
        <begin position="475"/>
        <end position="534"/>
    </location>
</feature>
<protein>
    <recommendedName>
        <fullName evidence="5">Zinc finger MYM-type protein 1-like</fullName>
    </recommendedName>
</protein>
<sequence>MNQRTNVGRKIQRISKEEEKRYEISLNSSIDVARFLIMQGEAFRGHDESSTSNNKGTYREIVDWYKDKVEIVKDAYDKGAKNCKMISHHIQKDITKACAEEVMSIIMDEIGDKKFSVLIDESRDVSIKEQMAVILRYVNDEGKVMERLLGLQHVERCTTAALKEGLVNMLDSHKLPISRLRGQGYDGASNMRGEFNGHHDVLLEKLESGEINTGKGLNQESSLARPGDTRWGSHLKTLLRILVMWEAVIDILEIVRKDSVKPTSNGGAFGLIGKMDSFDFVFIMHLMIQLLSITDCLSRALQRKDQDIVEAMHLIIDVKEQLQDMRDNGWDPLFKRVKEFCDKNEIEVLDMDKKINARGISACRKQKVTNMHFYHVEVFLAAIDAILSEMNHQFGEVSLELLVCTACLNPRNSFSNFDVDKLVRLAQIYAMDLDVGDLILLPTQLRSFVSRARRTQDFLGCVELEKVAEIMVKTKMNTSYSLVYRLIELTLILPVATATVERIFSAMSIVKTDLRNKMGDEWLNDLMICYTEKEIFRSIKNDKIIKRFEDMKDRRMLVPRNNLVV</sequence>
<dbReference type="InterPro" id="IPR025398">
    <property type="entry name" value="DUF4371"/>
</dbReference>
<dbReference type="InterPro" id="IPR055298">
    <property type="entry name" value="AtLOH3-like"/>
</dbReference>
<feature type="domain" description="DUF4371" evidence="2">
    <location>
        <begin position="19"/>
        <end position="197"/>
    </location>
</feature>
<name>A0A8T0RVP3_PANVG</name>
<evidence type="ECO:0000313" key="3">
    <source>
        <dbReference type="EMBL" id="KAG2590471.1"/>
    </source>
</evidence>
<comment type="caution">
    <text evidence="3">The sequence shown here is derived from an EMBL/GenBank/DDBJ whole genome shotgun (WGS) entry which is preliminary data.</text>
</comment>
<gene>
    <name evidence="3" type="ORF">PVAP13_5NG058440</name>
</gene>
<dbReference type="AlphaFoldDB" id="A0A8T0RVP3"/>
<evidence type="ECO:0008006" key="5">
    <source>
        <dbReference type="Google" id="ProtNLM"/>
    </source>
</evidence>
<dbReference type="SUPFAM" id="SSF53098">
    <property type="entry name" value="Ribonuclease H-like"/>
    <property type="match status" value="1"/>
</dbReference>
<dbReference type="PANTHER" id="PTHR11697">
    <property type="entry name" value="GENERAL TRANSCRIPTION FACTOR 2-RELATED ZINC FINGER PROTEIN"/>
    <property type="match status" value="1"/>
</dbReference>
<dbReference type="EMBL" id="CM029046">
    <property type="protein sequence ID" value="KAG2590471.1"/>
    <property type="molecule type" value="Genomic_DNA"/>
</dbReference>
<dbReference type="PANTHER" id="PTHR11697:SF230">
    <property type="entry name" value="ZINC FINGER, MYM DOMAIN CONTAINING 1"/>
    <property type="match status" value="1"/>
</dbReference>
<evidence type="ECO:0000259" key="2">
    <source>
        <dbReference type="Pfam" id="PF14291"/>
    </source>
</evidence>